<dbReference type="AlphaFoldDB" id="A0A329KCQ5"/>
<organism evidence="1 2">
    <name type="scientific">Mycobacterium colombiense</name>
    <dbReference type="NCBI Taxonomy" id="339268"/>
    <lineage>
        <taxon>Bacteria</taxon>
        <taxon>Bacillati</taxon>
        <taxon>Actinomycetota</taxon>
        <taxon>Actinomycetes</taxon>
        <taxon>Mycobacteriales</taxon>
        <taxon>Mycobacteriaceae</taxon>
        <taxon>Mycobacterium</taxon>
        <taxon>Mycobacterium avium complex (MAC)</taxon>
    </lineage>
</organism>
<comment type="caution">
    <text evidence="1">The sequence shown here is derived from an EMBL/GenBank/DDBJ whole genome shotgun (WGS) entry which is preliminary data.</text>
</comment>
<dbReference type="SUPFAM" id="SSF51905">
    <property type="entry name" value="FAD/NAD(P)-binding domain"/>
    <property type="match status" value="1"/>
</dbReference>
<protein>
    <submittedName>
        <fullName evidence="1">2-polyprenyl-6-methoxyphenol hydroxylase-like oxidoreductase</fullName>
    </submittedName>
</protein>
<gene>
    <name evidence="1" type="ORF">DQP58_17660</name>
</gene>
<dbReference type="PANTHER" id="PTHR43422:SF3">
    <property type="entry name" value="THIAMINE THIAZOLE SYNTHASE"/>
    <property type="match status" value="1"/>
</dbReference>
<name>A0A329KCQ5_9MYCO</name>
<dbReference type="Gene3D" id="3.50.50.60">
    <property type="entry name" value="FAD/NAD(P)-binding domain"/>
    <property type="match status" value="1"/>
</dbReference>
<dbReference type="PANTHER" id="PTHR43422">
    <property type="entry name" value="THIAMINE THIAZOLE SYNTHASE"/>
    <property type="match status" value="1"/>
</dbReference>
<dbReference type="Pfam" id="PF12831">
    <property type="entry name" value="FAD_oxidored"/>
    <property type="match status" value="1"/>
</dbReference>
<proteinExistence type="predicted"/>
<dbReference type="InterPro" id="IPR036188">
    <property type="entry name" value="FAD/NAD-bd_sf"/>
</dbReference>
<accession>A0A329KCQ5</accession>
<evidence type="ECO:0000313" key="1">
    <source>
        <dbReference type="EMBL" id="RAU92869.1"/>
    </source>
</evidence>
<reference evidence="1 2" key="1">
    <citation type="submission" date="2018-06" db="EMBL/GenBank/DDBJ databases">
        <title>NTM in soil in Japan.</title>
        <authorList>
            <person name="Ohya K."/>
        </authorList>
    </citation>
    <scope>NUCLEOTIDE SEQUENCE [LARGE SCALE GENOMIC DNA]</scope>
    <source>
        <strain evidence="1 2">GF76</strain>
    </source>
</reference>
<dbReference type="EMBL" id="QMEU01000059">
    <property type="protein sequence ID" value="RAU92869.1"/>
    <property type="molecule type" value="Genomic_DNA"/>
</dbReference>
<dbReference type="RefSeq" id="WP_112709569.1">
    <property type="nucleotide sequence ID" value="NZ_QMEU01000059.1"/>
</dbReference>
<dbReference type="Proteomes" id="UP000250347">
    <property type="component" value="Unassembled WGS sequence"/>
</dbReference>
<evidence type="ECO:0000313" key="2">
    <source>
        <dbReference type="Proteomes" id="UP000250347"/>
    </source>
</evidence>
<sequence length="459" mass="50389">MNTNASEIGDTAIVLGGSITGLLAARVLADFYRDVVVIERDVLPDGPRTRRGVPQGGLPHIPPARLTRSLEQLFPGFLDELVVGGARVWDDGDLSRLCINFGGHELLRSGNVPDPESIVIHYAHRAFLEWNLRRRVDVLSNVELLQGCDAVRLTSTQQRRRVTGVVVARRDSGVESVLAADLVVDATGRGSRTPLFLEELGYGRPPENELKVHVTYAGLPVYVKPGTLWENITLTAAQPSRPVAFAMFAGENDAYMLAVQTLSGQPAPPDRAAVFNCLTGVAPPHVLAAARSAEPLADVTHYKFPSNRWRRYDKLTRMPDGLIVMGDALCNFNPLYGQGMSIAAIEALILRDCLRDGGEKLPRRFFGRAAKEIAVAWHTAVSSDLALPQIAGKRTTSVRLRNALVERMVRAAQTDPEMVQRFLHLMNMVGRRGELFHPSTMLRMVPNARNFPTTARTSA</sequence>